<organism evidence="1">
    <name type="scientific">marine sediment metagenome</name>
    <dbReference type="NCBI Taxonomy" id="412755"/>
    <lineage>
        <taxon>unclassified sequences</taxon>
        <taxon>metagenomes</taxon>
        <taxon>ecological metagenomes</taxon>
    </lineage>
</organism>
<protein>
    <submittedName>
        <fullName evidence="1">Uncharacterized protein</fullName>
    </submittedName>
</protein>
<accession>A0A0F8YHP1</accession>
<evidence type="ECO:0000313" key="1">
    <source>
        <dbReference type="EMBL" id="KKK53734.1"/>
    </source>
</evidence>
<comment type="caution">
    <text evidence="1">The sequence shown here is derived from an EMBL/GenBank/DDBJ whole genome shotgun (WGS) entry which is preliminary data.</text>
</comment>
<sequence>MEKIVRLFHIINEETADKLIMLDRLVQLYGNFMEMWRQVEVTSDGKTVKIKWLRIDKYGYEAFTERIFPIEDVGKRISVYKRKIKIEFTNRHENVRIQREKEVRKWQKYIDNADIQM</sequence>
<reference evidence="1" key="1">
    <citation type="journal article" date="2015" name="Nature">
        <title>Complex archaea that bridge the gap between prokaryotes and eukaryotes.</title>
        <authorList>
            <person name="Spang A."/>
            <person name="Saw J.H."/>
            <person name="Jorgensen S.L."/>
            <person name="Zaremba-Niedzwiedzka K."/>
            <person name="Martijn J."/>
            <person name="Lind A.E."/>
            <person name="van Eijk R."/>
            <person name="Schleper C."/>
            <person name="Guy L."/>
            <person name="Ettema T.J."/>
        </authorList>
    </citation>
    <scope>NUCLEOTIDE SEQUENCE</scope>
</reference>
<dbReference type="EMBL" id="LAZR01066354">
    <property type="protein sequence ID" value="KKK53734.1"/>
    <property type="molecule type" value="Genomic_DNA"/>
</dbReference>
<gene>
    <name evidence="1" type="ORF">LCGC14_3091770</name>
</gene>
<name>A0A0F8YHP1_9ZZZZ</name>
<dbReference type="AlphaFoldDB" id="A0A0F8YHP1"/>
<proteinExistence type="predicted"/>